<dbReference type="PANTHER" id="PTHR33862:SF3">
    <property type="entry name" value="OROFACIAL CLEFT 1 CANDIDATE GENE 1 PROTEIN"/>
    <property type="match status" value="1"/>
</dbReference>
<accession>A0A2J8MTP6</accession>
<feature type="non-terminal residue" evidence="2">
    <location>
        <position position="1"/>
    </location>
</feature>
<comment type="caution">
    <text evidence="2">The sequence shown here is derived from an EMBL/GenBank/DDBJ whole genome shotgun (WGS) entry which is preliminary data.</text>
</comment>
<feature type="compositionally biased region" description="Basic and acidic residues" evidence="1">
    <location>
        <begin position="142"/>
        <end position="151"/>
    </location>
</feature>
<dbReference type="PANTHER" id="PTHR33862">
    <property type="entry name" value="OROFACIAL CLEFT 1 CANDIDATE GENE 1 PROTEIN"/>
    <property type="match status" value="1"/>
</dbReference>
<name>A0A2J8MTP6_PANTR</name>
<gene>
    <name evidence="2" type="ORF">CK820_G0017211</name>
</gene>
<dbReference type="InterPro" id="IPR031390">
    <property type="entry name" value="OFCC1"/>
</dbReference>
<feature type="region of interest" description="Disordered" evidence="1">
    <location>
        <begin position="38"/>
        <end position="57"/>
    </location>
</feature>
<dbReference type="Pfam" id="PF15680">
    <property type="entry name" value="OFCC1"/>
    <property type="match status" value="1"/>
</dbReference>
<dbReference type="EMBL" id="NBAG03000244">
    <property type="protein sequence ID" value="PNI62887.1"/>
    <property type="molecule type" value="Genomic_DNA"/>
</dbReference>
<evidence type="ECO:0000313" key="3">
    <source>
        <dbReference type="Proteomes" id="UP000236370"/>
    </source>
</evidence>
<organism evidence="2 3">
    <name type="scientific">Pan troglodytes</name>
    <name type="common">Chimpanzee</name>
    <dbReference type="NCBI Taxonomy" id="9598"/>
    <lineage>
        <taxon>Eukaryota</taxon>
        <taxon>Metazoa</taxon>
        <taxon>Chordata</taxon>
        <taxon>Craniata</taxon>
        <taxon>Vertebrata</taxon>
        <taxon>Euteleostomi</taxon>
        <taxon>Mammalia</taxon>
        <taxon>Eutheria</taxon>
        <taxon>Euarchontoglires</taxon>
        <taxon>Primates</taxon>
        <taxon>Haplorrhini</taxon>
        <taxon>Catarrhini</taxon>
        <taxon>Hominidae</taxon>
        <taxon>Pan</taxon>
    </lineage>
</organism>
<dbReference type="AlphaFoldDB" id="A0A2J8MTP6"/>
<sequence length="311" mass="34679">HCQGQEAENMEREKFQQKALKQTKQKKSKSAEFLMVKEDREATEGTGNPAFNMSSPDLSACQTAEKKVIRHDMPDRTLAAHQQKFRLPASAKPKGNEYGRNYFDPLMDEEINPRQCATEVSREDESGREETLNSEAPGSSNKSHEIHKEASEATTAHLEEFQRSPQKTIILLGSSPLEQDLKFEGEGLNEYIPMSLLKTGKTFEKTPSQPFIADLNICKKDSAAQLGTLTEVTNDSKGAAGPRWKFLRNSRTPPFVENEQSQPPQPLQIQIRCLRGLKDKAPPGSYVLKVSKCPCLVDWEAVSCGGGKRSN</sequence>
<feature type="region of interest" description="Disordered" evidence="1">
    <location>
        <begin position="1"/>
        <end position="33"/>
    </location>
</feature>
<dbReference type="Proteomes" id="UP000236370">
    <property type="component" value="Unassembled WGS sequence"/>
</dbReference>
<protein>
    <submittedName>
        <fullName evidence="2">OFCC1 isoform 7</fullName>
    </submittedName>
</protein>
<reference evidence="2 3" key="1">
    <citation type="submission" date="2017-12" db="EMBL/GenBank/DDBJ databases">
        <title>High-resolution comparative analysis of great ape genomes.</title>
        <authorList>
            <person name="Pollen A."/>
            <person name="Hastie A."/>
            <person name="Hormozdiari F."/>
            <person name="Dougherty M."/>
            <person name="Liu R."/>
            <person name="Chaisson M."/>
            <person name="Hoppe E."/>
            <person name="Hill C."/>
            <person name="Pang A."/>
            <person name="Hillier L."/>
            <person name="Baker C."/>
            <person name="Armstrong J."/>
            <person name="Shendure J."/>
            <person name="Paten B."/>
            <person name="Wilson R."/>
            <person name="Chao H."/>
            <person name="Schneider V."/>
            <person name="Ventura M."/>
            <person name="Kronenberg Z."/>
            <person name="Murali S."/>
            <person name="Gordon D."/>
            <person name="Cantsilieris S."/>
            <person name="Munson K."/>
            <person name="Nelson B."/>
            <person name="Raja A."/>
            <person name="Underwood J."/>
            <person name="Diekhans M."/>
            <person name="Fiddes I."/>
            <person name="Haussler D."/>
            <person name="Eichler E."/>
        </authorList>
    </citation>
    <scope>NUCLEOTIDE SEQUENCE [LARGE SCALE GENOMIC DNA]</scope>
    <source>
        <strain evidence="2">Yerkes chimp pedigree #C0471</strain>
    </source>
</reference>
<proteinExistence type="predicted"/>
<evidence type="ECO:0000313" key="2">
    <source>
        <dbReference type="EMBL" id="PNI62887.1"/>
    </source>
</evidence>
<feature type="compositionally biased region" description="Basic and acidic residues" evidence="1">
    <location>
        <begin position="120"/>
        <end position="131"/>
    </location>
</feature>
<feature type="region of interest" description="Disordered" evidence="1">
    <location>
        <begin position="84"/>
        <end position="151"/>
    </location>
</feature>
<feature type="compositionally biased region" description="Polar residues" evidence="1">
    <location>
        <begin position="45"/>
        <end position="57"/>
    </location>
</feature>
<evidence type="ECO:0000256" key="1">
    <source>
        <dbReference type="SAM" id="MobiDB-lite"/>
    </source>
</evidence>